<proteinExistence type="predicted"/>
<organism evidence="2">
    <name type="scientific">Pithovirus LCPAC201</name>
    <dbReference type="NCBI Taxonomy" id="2506591"/>
    <lineage>
        <taxon>Viruses</taxon>
        <taxon>Pithoviruses</taxon>
    </lineage>
</organism>
<feature type="region of interest" description="Disordered" evidence="1">
    <location>
        <begin position="1046"/>
        <end position="1068"/>
    </location>
</feature>
<dbReference type="EMBL" id="MK500499">
    <property type="protein sequence ID" value="QBK90831.1"/>
    <property type="molecule type" value="Genomic_DNA"/>
</dbReference>
<accession>A0A481Z7Z4</accession>
<sequence>MYGNLPLVINAIIEDVINQSGLQGFSEFQTIQTISPYEYVRITPQGTSILSPISPIRVVVPQRIPSMTQVYRPSVTDAVVNQRAVIALPIPPVTNAVPEPIITNYLPEEIRPPEPTEGTVSGQLKTYGYRFTFIKPHGDVRFIIDKLPKKRRNQLLVSMTGSKDIDILLRQNEWTLSVDSCGTIFLIKLFLAFQDWDGWTLSPETPVSIEGIYGLTLKELKAFGRKFKPKIRVGCNTKTQMFERTIDRMMEDRLIIDSERKLVCPALFKSLRLVKADILKIIPSSAGVKKLSRIHLSFHHVLFLRKIENLRVSPQDLVEMDQKEWLKLAIEEKIVNQDRSFVFSNLVKSLVKSKRLQSDYAFVAEDAFWQFYQKYYHHFHKIGAIYDKKSDSKAKIALGLFMDGVFSIDLEPNRLELLKSVKSLNDIPTRFGSHQIPGYDTIPTPKRIITPEIIISHSNLTDQDLINQDLIRYIRETDLLFYDAVNPAPPIENIERSTVADGPSSYLVKWKVPKHPTPYHYLKTSHINEILISRLLKIPSSIEGKRFALEGLDRGNPLWQKGVLKRIVVSMNDPARDVTLRKQINELNQAEIYYLAGHLKINILNSSYHPDLIQISIRLILGGLNPQNMNQESINLTINPKNEPPNNSNSLTDREIIVLAIESRQIQQINKLSKESIWKTTQEANREITDLIQRPVIISSSLYCDLKNLTWTSIMLLVEILYPGNLKAIVGSEQEHLFLLSRGYLLSTPTGEVISRYQKIAKLSPDQKKLLLRFYGFPYNRLTLIKLALKPQSIIDQYIIDHNLSKLIEVLGIAIPPGINENEYIMENIHSYRLIVNRSSDTVRLLTMTDPKTLSMGNICRLTDNEIISSSGVRPVFTDRVDLINKIRQLWSDVGFFESISRASFNKETLLLSKVSDPEVLMVGYGRLDNYRCYELAELHGSFHLGKDVMVHFRKPDKKTEFELDEIINLDVLVQDFFLRSVGNPDRLAELHTRIGKGIIDYREMDDGMRKIYRQVTSLNLSTKNLLKIWLRELFEAGMYMRRWKGPGNPYPHTRDETRQGDNPCNSDNMSPLGKKIGLLQEMVKTIPDNLMKIMKKLKIAGYNSETSRYRMGERSLTHIFQRVASNNFCIRVASRMFTLSAAYYLQAFFSFKIKEFYPERITKIS</sequence>
<reference evidence="2" key="1">
    <citation type="journal article" date="2019" name="MBio">
        <title>Virus Genomes from Deep Sea Sediments Expand the Ocean Megavirome and Support Independent Origins of Viral Gigantism.</title>
        <authorList>
            <person name="Backstrom D."/>
            <person name="Yutin N."/>
            <person name="Jorgensen S.L."/>
            <person name="Dharamshi J."/>
            <person name="Homa F."/>
            <person name="Zaremba-Niedwiedzka K."/>
            <person name="Spang A."/>
            <person name="Wolf Y.I."/>
            <person name="Koonin E.V."/>
            <person name="Ettema T.J."/>
        </authorList>
    </citation>
    <scope>NUCLEOTIDE SEQUENCE</scope>
</reference>
<evidence type="ECO:0000313" key="2">
    <source>
        <dbReference type="EMBL" id="QBK90831.1"/>
    </source>
</evidence>
<protein>
    <submittedName>
        <fullName evidence="2">Uncharacterized protein</fullName>
    </submittedName>
</protein>
<evidence type="ECO:0000256" key="1">
    <source>
        <dbReference type="SAM" id="MobiDB-lite"/>
    </source>
</evidence>
<gene>
    <name evidence="2" type="ORF">LCPAC201_01320</name>
</gene>
<name>A0A481Z7Z4_9VIRU</name>